<gene>
    <name evidence="1" type="ORF">BCR43DRAFT_482976</name>
</gene>
<evidence type="ECO:0000313" key="2">
    <source>
        <dbReference type="Proteomes" id="UP000242180"/>
    </source>
</evidence>
<protein>
    <submittedName>
        <fullName evidence="1">Uncharacterized protein</fullName>
    </submittedName>
</protein>
<dbReference type="Proteomes" id="UP000242180">
    <property type="component" value="Unassembled WGS sequence"/>
</dbReference>
<dbReference type="InParanoid" id="A0A1X2HUI7"/>
<proteinExistence type="predicted"/>
<name>A0A1X2HUI7_SYNRA</name>
<reference evidence="1 2" key="1">
    <citation type="submission" date="2016-07" db="EMBL/GenBank/DDBJ databases">
        <title>Pervasive Adenine N6-methylation of Active Genes in Fungi.</title>
        <authorList>
            <consortium name="DOE Joint Genome Institute"/>
            <person name="Mondo S.J."/>
            <person name="Dannebaum R.O."/>
            <person name="Kuo R.C."/>
            <person name="Labutti K."/>
            <person name="Haridas S."/>
            <person name="Kuo A."/>
            <person name="Salamov A."/>
            <person name="Ahrendt S.R."/>
            <person name="Lipzen A."/>
            <person name="Sullivan W."/>
            <person name="Andreopoulos W.B."/>
            <person name="Clum A."/>
            <person name="Lindquist E."/>
            <person name="Daum C."/>
            <person name="Ramamoorthy G.K."/>
            <person name="Gryganskyi A."/>
            <person name="Culley D."/>
            <person name="Magnuson J.K."/>
            <person name="James T.Y."/>
            <person name="O'Malley M.A."/>
            <person name="Stajich J.E."/>
            <person name="Spatafora J.W."/>
            <person name="Visel A."/>
            <person name="Grigoriev I.V."/>
        </authorList>
    </citation>
    <scope>NUCLEOTIDE SEQUENCE [LARGE SCALE GENOMIC DNA]</scope>
    <source>
        <strain evidence="1 2">NRRL 2496</strain>
    </source>
</reference>
<dbReference type="EMBL" id="MCGN01000001">
    <property type="protein sequence ID" value="ORZ03237.1"/>
    <property type="molecule type" value="Genomic_DNA"/>
</dbReference>
<dbReference type="AlphaFoldDB" id="A0A1X2HUI7"/>
<sequence length="64" mass="7409">MAVRKEKKLFFGVTVPLFIIGLICSYVSSKKNKNRGANNSISYKNRKQSFNACSQWNWGLIFFE</sequence>
<accession>A0A1X2HUI7</accession>
<keyword evidence="2" id="KW-1185">Reference proteome</keyword>
<evidence type="ECO:0000313" key="1">
    <source>
        <dbReference type="EMBL" id="ORZ03237.1"/>
    </source>
</evidence>
<comment type="caution">
    <text evidence="1">The sequence shown here is derived from an EMBL/GenBank/DDBJ whole genome shotgun (WGS) entry which is preliminary data.</text>
</comment>
<organism evidence="1 2">
    <name type="scientific">Syncephalastrum racemosum</name>
    <name type="common">Filamentous fungus</name>
    <dbReference type="NCBI Taxonomy" id="13706"/>
    <lineage>
        <taxon>Eukaryota</taxon>
        <taxon>Fungi</taxon>
        <taxon>Fungi incertae sedis</taxon>
        <taxon>Mucoromycota</taxon>
        <taxon>Mucoromycotina</taxon>
        <taxon>Mucoromycetes</taxon>
        <taxon>Mucorales</taxon>
        <taxon>Syncephalastraceae</taxon>
        <taxon>Syncephalastrum</taxon>
    </lineage>
</organism>